<accession>A0A427AFZ0</accession>
<organism evidence="1 2">
    <name type="scientific">Ensete ventricosum</name>
    <name type="common">Abyssinian banana</name>
    <name type="synonym">Musa ensete</name>
    <dbReference type="NCBI Taxonomy" id="4639"/>
    <lineage>
        <taxon>Eukaryota</taxon>
        <taxon>Viridiplantae</taxon>
        <taxon>Streptophyta</taxon>
        <taxon>Embryophyta</taxon>
        <taxon>Tracheophyta</taxon>
        <taxon>Spermatophyta</taxon>
        <taxon>Magnoliopsida</taxon>
        <taxon>Liliopsida</taxon>
        <taxon>Zingiberales</taxon>
        <taxon>Musaceae</taxon>
        <taxon>Ensete</taxon>
    </lineage>
</organism>
<protein>
    <submittedName>
        <fullName evidence="1">Uncharacterized protein</fullName>
    </submittedName>
</protein>
<evidence type="ECO:0000313" key="2">
    <source>
        <dbReference type="Proteomes" id="UP000287651"/>
    </source>
</evidence>
<dbReference type="AlphaFoldDB" id="A0A427AFZ0"/>
<name>A0A427AFZ0_ENSVE</name>
<dbReference type="Proteomes" id="UP000287651">
    <property type="component" value="Unassembled WGS sequence"/>
</dbReference>
<comment type="caution">
    <text evidence="1">The sequence shown here is derived from an EMBL/GenBank/DDBJ whole genome shotgun (WGS) entry which is preliminary data.</text>
</comment>
<proteinExistence type="predicted"/>
<sequence>MFFMMRRQRKDAGALGRGGCNNGRDGATAAMLVAERLKQRRKREMAVAARLCGSRCWRQQKQQRHYRVLVKWKEETQLWVRCSRIVDSIISDTYLLLERETCTDEERVPSEYRMSERVTTDDP</sequence>
<dbReference type="EMBL" id="AMZH03002572">
    <property type="protein sequence ID" value="RRT75130.1"/>
    <property type="molecule type" value="Genomic_DNA"/>
</dbReference>
<reference evidence="1 2" key="1">
    <citation type="journal article" date="2014" name="Agronomy (Basel)">
        <title>A Draft Genome Sequence for Ensete ventricosum, the Drought-Tolerant Tree Against Hunger.</title>
        <authorList>
            <person name="Harrison J."/>
            <person name="Moore K.A."/>
            <person name="Paszkiewicz K."/>
            <person name="Jones T."/>
            <person name="Grant M."/>
            <person name="Ambacheew D."/>
            <person name="Muzemil S."/>
            <person name="Studholme D.J."/>
        </authorList>
    </citation>
    <scope>NUCLEOTIDE SEQUENCE [LARGE SCALE GENOMIC DNA]</scope>
</reference>
<gene>
    <name evidence="1" type="ORF">B296_00002386</name>
</gene>
<evidence type="ECO:0000313" key="1">
    <source>
        <dbReference type="EMBL" id="RRT75130.1"/>
    </source>
</evidence>